<dbReference type="EMBL" id="JAOTJC010000004">
    <property type="protein sequence ID" value="MCU7553361.1"/>
    <property type="molecule type" value="Genomic_DNA"/>
</dbReference>
<feature type="transmembrane region" description="Helical" evidence="1">
    <location>
        <begin position="70"/>
        <end position="89"/>
    </location>
</feature>
<feature type="transmembrane region" description="Helical" evidence="1">
    <location>
        <begin position="27"/>
        <end position="58"/>
    </location>
</feature>
<dbReference type="RefSeq" id="WP_262992064.1">
    <property type="nucleotide sequence ID" value="NZ_JAOTJC010000004.1"/>
</dbReference>
<reference evidence="3" key="1">
    <citation type="submission" date="2023-07" db="EMBL/GenBank/DDBJ databases">
        <title>Study on multiphase classification of strain Alteromonas salexigens isolated from the Yellow Sea.</title>
        <authorList>
            <person name="Sun L."/>
        </authorList>
    </citation>
    <scope>NUCLEOTIDE SEQUENCE [LARGE SCALE GENOMIC DNA]</scope>
    <source>
        <strain evidence="3">ASW11-19</strain>
    </source>
</reference>
<name>A0ABT2VMA6_9ALTE</name>
<feature type="transmembrane region" description="Helical" evidence="1">
    <location>
        <begin position="95"/>
        <end position="113"/>
    </location>
</feature>
<keyword evidence="1" id="KW-1133">Transmembrane helix</keyword>
<sequence>MHELIFHTLPVILAVLSFWSNTERKLLLINLGLCLTIGTLLGVQEAWGGVLVMTVAGMSTSYRLITHKLVSGRLTLGLIVLMSAMIGMINQYTGNTGMLEILPLLTFIFYRYGELHCREGGLRLCMVAGSGIFTVYALINHTWGVAITESLFAASNLWFYLQLRRRVRHAAI</sequence>
<protein>
    <submittedName>
        <fullName evidence="2">YgjV family protein</fullName>
    </submittedName>
</protein>
<evidence type="ECO:0000313" key="2">
    <source>
        <dbReference type="EMBL" id="MCU7553361.1"/>
    </source>
</evidence>
<feature type="transmembrane region" description="Helical" evidence="1">
    <location>
        <begin position="120"/>
        <end position="139"/>
    </location>
</feature>
<proteinExistence type="predicted"/>
<feature type="transmembrane region" description="Helical" evidence="1">
    <location>
        <begin position="145"/>
        <end position="163"/>
    </location>
</feature>
<evidence type="ECO:0000313" key="3">
    <source>
        <dbReference type="Proteomes" id="UP001209257"/>
    </source>
</evidence>
<gene>
    <name evidence="2" type="ORF">OCL06_01975</name>
</gene>
<dbReference type="InterPro" id="IPR019629">
    <property type="entry name" value="Uncharacterised_HI1736/YgjV"/>
</dbReference>
<evidence type="ECO:0000256" key="1">
    <source>
        <dbReference type="SAM" id="Phobius"/>
    </source>
</evidence>
<accession>A0ABT2VMA6</accession>
<keyword evidence="1" id="KW-0812">Transmembrane</keyword>
<dbReference type="Proteomes" id="UP001209257">
    <property type="component" value="Unassembled WGS sequence"/>
</dbReference>
<organism evidence="2 3">
    <name type="scientific">Alteromonas salexigens</name>
    <dbReference type="NCBI Taxonomy" id="2982530"/>
    <lineage>
        <taxon>Bacteria</taxon>
        <taxon>Pseudomonadati</taxon>
        <taxon>Pseudomonadota</taxon>
        <taxon>Gammaproteobacteria</taxon>
        <taxon>Alteromonadales</taxon>
        <taxon>Alteromonadaceae</taxon>
        <taxon>Alteromonas/Salinimonas group</taxon>
        <taxon>Alteromonas</taxon>
    </lineage>
</organism>
<keyword evidence="1" id="KW-0472">Membrane</keyword>
<dbReference type="Pfam" id="PF10688">
    <property type="entry name" value="Imp-YgjV"/>
    <property type="match status" value="1"/>
</dbReference>
<keyword evidence="3" id="KW-1185">Reference proteome</keyword>
<comment type="caution">
    <text evidence="2">The sequence shown here is derived from an EMBL/GenBank/DDBJ whole genome shotgun (WGS) entry which is preliminary data.</text>
</comment>